<evidence type="ECO:0000256" key="1">
    <source>
        <dbReference type="ARBA" id="ARBA00006846"/>
    </source>
</evidence>
<dbReference type="CDD" id="cd22910">
    <property type="entry name" value="HFD_H2B"/>
    <property type="match status" value="1"/>
</dbReference>
<dbReference type="AlphaFoldDB" id="A0A6C0BMG9"/>
<dbReference type="SMART" id="SM00427">
    <property type="entry name" value="H2B"/>
    <property type="match status" value="1"/>
</dbReference>
<dbReference type="Pfam" id="PF00125">
    <property type="entry name" value="Histone"/>
    <property type="match status" value="1"/>
</dbReference>
<dbReference type="PRINTS" id="PR00621">
    <property type="entry name" value="HISTONEH2B"/>
</dbReference>
<dbReference type="InterPro" id="IPR007125">
    <property type="entry name" value="H2A/H2B/H3"/>
</dbReference>
<dbReference type="InterPro" id="IPR009072">
    <property type="entry name" value="Histone-fold"/>
</dbReference>
<organism evidence="3">
    <name type="scientific">viral metagenome</name>
    <dbReference type="NCBI Taxonomy" id="1070528"/>
    <lineage>
        <taxon>unclassified sequences</taxon>
        <taxon>metagenomes</taxon>
        <taxon>organismal metagenomes</taxon>
    </lineage>
</organism>
<dbReference type="InterPro" id="IPR000558">
    <property type="entry name" value="Histone_H2B"/>
</dbReference>
<dbReference type="GO" id="GO:0046982">
    <property type="term" value="F:protein heterodimerization activity"/>
    <property type="evidence" value="ECO:0007669"/>
    <property type="project" value="InterPro"/>
</dbReference>
<reference evidence="3" key="1">
    <citation type="journal article" date="2020" name="Nature">
        <title>Giant virus diversity and host interactions through global metagenomics.</title>
        <authorList>
            <person name="Schulz F."/>
            <person name="Roux S."/>
            <person name="Paez-Espino D."/>
            <person name="Jungbluth S."/>
            <person name="Walsh D.A."/>
            <person name="Denef V.J."/>
            <person name="McMahon K.D."/>
            <person name="Konstantinidis K.T."/>
            <person name="Eloe-Fadrosh E.A."/>
            <person name="Kyrpides N.C."/>
            <person name="Woyke T."/>
        </authorList>
    </citation>
    <scope>NUCLEOTIDE SEQUENCE</scope>
    <source>
        <strain evidence="3">GVMAG-M-3300017989-17</strain>
    </source>
</reference>
<proteinExistence type="inferred from homology"/>
<dbReference type="PANTHER" id="PTHR23428">
    <property type="entry name" value="HISTONE H2B"/>
    <property type="match status" value="1"/>
</dbReference>
<dbReference type="GO" id="GO:0000786">
    <property type="term" value="C:nucleosome"/>
    <property type="evidence" value="ECO:0007669"/>
    <property type="project" value="InterPro"/>
</dbReference>
<feature type="domain" description="Core Histone H2A/H2B/H3" evidence="2">
    <location>
        <begin position="4"/>
        <end position="85"/>
    </location>
</feature>
<protein>
    <recommendedName>
        <fullName evidence="2">Core Histone H2A/H2B/H3 domain-containing protein</fullName>
    </recommendedName>
</protein>
<dbReference type="EMBL" id="MN739201">
    <property type="protein sequence ID" value="QHS93230.1"/>
    <property type="molecule type" value="Genomic_DNA"/>
</dbReference>
<dbReference type="Gene3D" id="1.10.20.10">
    <property type="entry name" value="Histone, subunit A"/>
    <property type="match status" value="1"/>
</dbReference>
<evidence type="ECO:0000313" key="3">
    <source>
        <dbReference type="EMBL" id="QHS93230.1"/>
    </source>
</evidence>
<sequence length="109" mass="12420">MVKSEQQEQKVRRRKQRNTTNFNAYIYKVLKNVHPEHGISKKAMSVMNGICSDLFERIGAEAARVSRYNNRRTLSSKEIQTATRLILPGELSKHAVSAGIQSVTRFNSN</sequence>
<evidence type="ECO:0000259" key="2">
    <source>
        <dbReference type="Pfam" id="PF00125"/>
    </source>
</evidence>
<dbReference type="SUPFAM" id="SSF47113">
    <property type="entry name" value="Histone-fold"/>
    <property type="match status" value="1"/>
</dbReference>
<dbReference type="FunFam" id="1.10.20.10:FF:000043">
    <property type="entry name" value="Histone H2B"/>
    <property type="match status" value="1"/>
</dbReference>
<comment type="similarity">
    <text evidence="1">Belongs to the histone H2B family.</text>
</comment>
<name>A0A6C0BMG9_9ZZZZ</name>
<accession>A0A6C0BMG9</accession>
<dbReference type="GO" id="GO:0030527">
    <property type="term" value="F:structural constituent of chromatin"/>
    <property type="evidence" value="ECO:0007669"/>
    <property type="project" value="InterPro"/>
</dbReference>
<dbReference type="GO" id="GO:0005634">
    <property type="term" value="C:nucleus"/>
    <property type="evidence" value="ECO:0007669"/>
    <property type="project" value="UniProtKB-ARBA"/>
</dbReference>
<dbReference type="GO" id="GO:0003677">
    <property type="term" value="F:DNA binding"/>
    <property type="evidence" value="ECO:0007669"/>
    <property type="project" value="InterPro"/>
</dbReference>